<feature type="repeat" description="ANK" evidence="3">
    <location>
        <begin position="1028"/>
        <end position="1060"/>
    </location>
</feature>
<gene>
    <name evidence="7" type="ORF">Z519_04224</name>
</gene>
<evidence type="ECO:0000256" key="4">
    <source>
        <dbReference type="SAM" id="MobiDB-lite"/>
    </source>
</evidence>
<proteinExistence type="predicted"/>
<evidence type="ECO:0000259" key="5">
    <source>
        <dbReference type="Pfam" id="PF22939"/>
    </source>
</evidence>
<dbReference type="Gene3D" id="3.40.50.300">
    <property type="entry name" value="P-loop containing nucleotide triphosphate hydrolases"/>
    <property type="match status" value="1"/>
</dbReference>
<evidence type="ECO:0008006" key="9">
    <source>
        <dbReference type="Google" id="ProtNLM"/>
    </source>
</evidence>
<dbReference type="Gene3D" id="3.40.50.1820">
    <property type="entry name" value="alpha/beta hydrolase"/>
    <property type="match status" value="1"/>
</dbReference>
<dbReference type="InterPro" id="IPR054471">
    <property type="entry name" value="GPIID_WHD"/>
</dbReference>
<keyword evidence="1" id="KW-0677">Repeat</keyword>
<dbReference type="Pfam" id="PF12796">
    <property type="entry name" value="Ank_2"/>
    <property type="match status" value="4"/>
</dbReference>
<dbReference type="Proteomes" id="UP000053789">
    <property type="component" value="Unassembled WGS sequence"/>
</dbReference>
<evidence type="ECO:0000259" key="6">
    <source>
        <dbReference type="Pfam" id="PF24883"/>
    </source>
</evidence>
<reference evidence="7" key="1">
    <citation type="submission" date="2015-01" db="EMBL/GenBank/DDBJ databases">
        <title>The Genome Sequence of Cladophialophora bantiana CBS 173.52.</title>
        <authorList>
            <consortium name="The Broad Institute Genomics Platform"/>
            <person name="Cuomo C."/>
            <person name="de Hoog S."/>
            <person name="Gorbushina A."/>
            <person name="Stielow B."/>
            <person name="Teixiera M."/>
            <person name="Abouelleil A."/>
            <person name="Chapman S.B."/>
            <person name="Priest M."/>
            <person name="Young S.K."/>
            <person name="Wortman J."/>
            <person name="Nusbaum C."/>
            <person name="Birren B."/>
        </authorList>
    </citation>
    <scope>NUCLEOTIDE SEQUENCE [LARGE SCALE GENOMIC DNA]</scope>
    <source>
        <strain evidence="7">CBS 173.52</strain>
    </source>
</reference>
<organism evidence="7 8">
    <name type="scientific">Cladophialophora bantiana (strain ATCC 10958 / CBS 173.52 / CDC B-1940 / NIH 8579)</name>
    <name type="common">Xylohypha bantiana</name>
    <dbReference type="NCBI Taxonomy" id="1442370"/>
    <lineage>
        <taxon>Eukaryota</taxon>
        <taxon>Fungi</taxon>
        <taxon>Dikarya</taxon>
        <taxon>Ascomycota</taxon>
        <taxon>Pezizomycotina</taxon>
        <taxon>Eurotiomycetes</taxon>
        <taxon>Chaetothyriomycetidae</taxon>
        <taxon>Chaetothyriales</taxon>
        <taxon>Herpotrichiellaceae</taxon>
        <taxon>Cladophialophora</taxon>
    </lineage>
</organism>
<dbReference type="SMART" id="SM00248">
    <property type="entry name" value="ANK"/>
    <property type="match status" value="10"/>
</dbReference>
<protein>
    <recommendedName>
        <fullName evidence="9">NACHT domain-containing protein</fullName>
    </recommendedName>
</protein>
<name>A0A0D2IFU4_CLAB1</name>
<evidence type="ECO:0000256" key="1">
    <source>
        <dbReference type="ARBA" id="ARBA00022737"/>
    </source>
</evidence>
<dbReference type="Pfam" id="PF24883">
    <property type="entry name" value="NPHP3_N"/>
    <property type="match status" value="1"/>
</dbReference>
<feature type="region of interest" description="Disordered" evidence="4">
    <location>
        <begin position="42"/>
        <end position="63"/>
    </location>
</feature>
<dbReference type="OrthoDB" id="427518at2759"/>
<dbReference type="Gene3D" id="1.25.40.20">
    <property type="entry name" value="Ankyrin repeat-containing domain"/>
    <property type="match status" value="2"/>
</dbReference>
<dbReference type="SUPFAM" id="SSF53474">
    <property type="entry name" value="alpha/beta-Hydrolases"/>
    <property type="match status" value="1"/>
</dbReference>
<feature type="repeat" description="ANK" evidence="3">
    <location>
        <begin position="1061"/>
        <end position="1093"/>
    </location>
</feature>
<dbReference type="PROSITE" id="PS50088">
    <property type="entry name" value="ANK_REPEAT"/>
    <property type="match status" value="5"/>
</dbReference>
<dbReference type="EMBL" id="KN846984">
    <property type="protein sequence ID" value="KIW95639.1"/>
    <property type="molecule type" value="Genomic_DNA"/>
</dbReference>
<dbReference type="InterPro" id="IPR036770">
    <property type="entry name" value="Ankyrin_rpt-contain_sf"/>
</dbReference>
<feature type="repeat" description="ANK" evidence="3">
    <location>
        <begin position="1233"/>
        <end position="1265"/>
    </location>
</feature>
<feature type="domain" description="GPI inositol-deacylase winged helix" evidence="5">
    <location>
        <begin position="656"/>
        <end position="737"/>
    </location>
</feature>
<evidence type="ECO:0000256" key="2">
    <source>
        <dbReference type="ARBA" id="ARBA00023043"/>
    </source>
</evidence>
<dbReference type="Pfam" id="PF22939">
    <property type="entry name" value="WHD_GPIID"/>
    <property type="match status" value="1"/>
</dbReference>
<dbReference type="InterPro" id="IPR002110">
    <property type="entry name" value="Ankyrin_rpt"/>
</dbReference>
<feature type="repeat" description="ANK" evidence="3">
    <location>
        <begin position="1196"/>
        <end position="1232"/>
    </location>
</feature>
<evidence type="ECO:0000313" key="8">
    <source>
        <dbReference type="Proteomes" id="UP000053789"/>
    </source>
</evidence>
<dbReference type="SUPFAM" id="SSF48403">
    <property type="entry name" value="Ankyrin repeat"/>
    <property type="match status" value="2"/>
</dbReference>
<dbReference type="PROSITE" id="PS50297">
    <property type="entry name" value="ANK_REP_REGION"/>
    <property type="match status" value="5"/>
</dbReference>
<dbReference type="SUPFAM" id="SSF52540">
    <property type="entry name" value="P-loop containing nucleoside triphosphate hydrolases"/>
    <property type="match status" value="1"/>
</dbReference>
<dbReference type="RefSeq" id="XP_016622308.1">
    <property type="nucleotide sequence ID" value="XM_016761970.1"/>
</dbReference>
<dbReference type="PRINTS" id="PR01415">
    <property type="entry name" value="ANKYRIN"/>
</dbReference>
<dbReference type="PANTHER" id="PTHR24198:SF165">
    <property type="entry name" value="ANKYRIN REPEAT-CONTAINING PROTEIN-RELATED"/>
    <property type="match status" value="1"/>
</dbReference>
<dbReference type="InterPro" id="IPR027417">
    <property type="entry name" value="P-loop_NTPase"/>
</dbReference>
<accession>A0A0D2IFU4</accession>
<feature type="domain" description="Nephrocystin 3-like N-terminal" evidence="6">
    <location>
        <begin position="371"/>
        <end position="547"/>
    </location>
</feature>
<dbReference type="GeneID" id="27697152"/>
<keyword evidence="2 3" id="KW-0040">ANK repeat</keyword>
<feature type="repeat" description="ANK" evidence="3">
    <location>
        <begin position="995"/>
        <end position="1027"/>
    </location>
</feature>
<dbReference type="PANTHER" id="PTHR24198">
    <property type="entry name" value="ANKYRIN REPEAT AND PROTEIN KINASE DOMAIN-CONTAINING PROTEIN"/>
    <property type="match status" value="1"/>
</dbReference>
<dbReference type="InterPro" id="IPR029058">
    <property type="entry name" value="AB_hydrolase_fold"/>
</dbReference>
<dbReference type="VEuPathDB" id="FungiDB:Z519_04224"/>
<evidence type="ECO:0000313" key="7">
    <source>
        <dbReference type="EMBL" id="KIW95639.1"/>
    </source>
</evidence>
<sequence>MSNVRRLGLSKLPPLSATQSENGTQICLVNIIFVHGLRGHPRETWEDHGPPQASASSPQDSNRRRFRSLFAKSRHKEPTDVGETMTVGTKTIYWPQDLLAEDLKMAQIYTYGYNADLIGGFFEGQGPIKNSISQYGNDLMVEVASEIRNEKPIIFVTHSLGGIIVKDALRRSKTSLYEDHQQVHQNTRYVVFMGTPHRGAGISDWGVVLSKIAALTLRDVDKTVLRSLKVDSEVLDNIHEEFVKMLDSKDFKVHTFVEGRGISGTKGFTDKVVADFSSKLGQPSAEVVETIDANHMQMCRYRSREDEGYRKVLRALRGYAQKLAKDQPPGEAANIQQSASYLPNEAQVLLSALEGDAPSDHLELVPGQQEGTLQWLRHNPVYMSWITDFKRGCSVMWLRGDVGCGKSVAMKSMLLEMRSSHPDHFHAYFFCDGKDDRKRRTTAVLRSIINQFATTNQRMMRTLGRHEKLDNTSIRDDAGALFWFEHLLVEHSFGESYWIMVDGVDEMIQTEMSAFLSQLDSLERTLMKLSIKNHERIPVIKIVLSSRPPTRLDQKLNGLCTVDFEQHLVKEDIALFVGTEVSRFGAQENFKPSHIQEIERELIHKSEGMFLWTRLAWERFQQTDEVWNNGLIRDKIAELRRMPRGLVPLLLDILAGMKPSKSTILILEWVVCAARPLTIHELEICTNIQDSTKSEADIALPFNLKDSISRLCGPLVRLSEFDQTVQLVHTSVREFFHSLASLRANPRYESSRHFHINPQKARENILCACLQYLCLASIAWGPVDICPPRSPLDAPKYTADCSQHGFLAYSSSFWAFHLPEPLVYNSTLVSPESAARAVALLPKPEFDVNTPHANGRRLIHIAVEMGWRDILGMLLDRADVDCFVQDDRGWSPLHIACYWLRETMAMMLIKRGGGSSAIGLDRKGRNALHFLMAHRTSENVAYEIIRDLPFVPPQLNLPDDNGLPLLLGSIEFGWDRVFSKLTALPGIDLNITDRHGRSAIHMAAICSHNDAMEALITKGADVDRKDALGRTPLHYAAAEDSMEIMELLLSKSDLINEPDAEGLTPMHFAMSNDLVSMMKALLERGADPNSRDQRGMTPFLQATLYGQLMLVKSFLANPNCDTYACTHDGNGAIHWAAKGHQVTVLHVLLDSDRVDASAVGQFSRTVAHLAAPWAHVQTMKRILQVHEIFTTHPDTFGQTCLHKAAENEDHDAFLAVLEAYLQEGGDINARDKDGMTALHVAACHQKAAAVAALLSVGVDSRIVDNSNRTAEYIGVEYQARAVLQALGWRQSSLALLHASDQLQLDLPVVRTFSRGDATMTLFEPILKSTELMGQWLQGTLPYSKYGFPRQDFYHLSRKCHLWLLRRAIQEANVDVLALLVTVVKVNEGECKVLRDLINREPNHQARSTMEKLLMAEAYSAQQPGDFKDLLAHVVGGREGVPLVFEG</sequence>
<feature type="compositionally biased region" description="Low complexity" evidence="4">
    <location>
        <begin position="50"/>
        <end position="59"/>
    </location>
</feature>
<keyword evidence="8" id="KW-1185">Reference proteome</keyword>
<evidence type="ECO:0000256" key="3">
    <source>
        <dbReference type="PROSITE-ProRule" id="PRU00023"/>
    </source>
</evidence>
<dbReference type="HOGENOM" id="CLU_251681_0_0_1"/>
<dbReference type="InterPro" id="IPR056884">
    <property type="entry name" value="NPHP3-like_N"/>
</dbReference>